<keyword evidence="2" id="KW-1133">Transmembrane helix</keyword>
<feature type="compositionally biased region" description="Low complexity" evidence="1">
    <location>
        <begin position="1"/>
        <end position="21"/>
    </location>
</feature>
<dbReference type="OrthoDB" id="6288695at2759"/>
<evidence type="ECO:0000256" key="2">
    <source>
        <dbReference type="SAM" id="Phobius"/>
    </source>
</evidence>
<gene>
    <name evidence="3" type="ORF">OFUS_LOCUS21883</name>
</gene>
<feature type="compositionally biased region" description="Basic and acidic residues" evidence="1">
    <location>
        <begin position="68"/>
        <end position="83"/>
    </location>
</feature>
<reference evidence="3" key="1">
    <citation type="submission" date="2022-03" db="EMBL/GenBank/DDBJ databases">
        <authorList>
            <person name="Martin C."/>
        </authorList>
    </citation>
    <scope>NUCLEOTIDE SEQUENCE</scope>
</reference>
<evidence type="ECO:0000256" key="1">
    <source>
        <dbReference type="SAM" id="MobiDB-lite"/>
    </source>
</evidence>
<dbReference type="EMBL" id="CAIIXF020000010">
    <property type="protein sequence ID" value="CAH1797638.1"/>
    <property type="molecule type" value="Genomic_DNA"/>
</dbReference>
<evidence type="ECO:0000313" key="3">
    <source>
        <dbReference type="EMBL" id="CAH1797638.1"/>
    </source>
</evidence>
<feature type="region of interest" description="Disordered" evidence="1">
    <location>
        <begin position="1"/>
        <end position="30"/>
    </location>
</feature>
<feature type="transmembrane region" description="Helical" evidence="2">
    <location>
        <begin position="39"/>
        <end position="62"/>
    </location>
</feature>
<dbReference type="Proteomes" id="UP000749559">
    <property type="component" value="Unassembled WGS sequence"/>
</dbReference>
<feature type="region of interest" description="Disordered" evidence="1">
    <location>
        <begin position="68"/>
        <end position="100"/>
    </location>
</feature>
<dbReference type="AlphaFoldDB" id="A0A8S4Q1P2"/>
<proteinExistence type="predicted"/>
<keyword evidence="2" id="KW-0812">Transmembrane</keyword>
<protein>
    <submittedName>
        <fullName evidence="3">Uncharacterized protein</fullName>
    </submittedName>
</protein>
<dbReference type="InterPro" id="IPR028064">
    <property type="entry name" value="TMEM154"/>
</dbReference>
<name>A0A8S4Q1P2_OWEFU</name>
<evidence type="ECO:0000313" key="4">
    <source>
        <dbReference type="Proteomes" id="UP000749559"/>
    </source>
</evidence>
<keyword evidence="4" id="KW-1185">Reference proteome</keyword>
<sequence length="142" mass="15172">TTTTTTTTPVPPTTTTVPSTTQEGGNPGAVSGLDETTTIIIIVVAVAVVVIIIVIIVVVLLLKKRKAKDNADAEKAHEVEDTGHTNVIGMDNLKKDQDPRNKNVEGLIYADLALDDTPRSRKPIQLSSDSNTEYAEIRPGRS</sequence>
<accession>A0A8S4Q1P2</accession>
<feature type="non-terminal residue" evidence="3">
    <location>
        <position position="142"/>
    </location>
</feature>
<comment type="caution">
    <text evidence="3">The sequence shown here is derived from an EMBL/GenBank/DDBJ whole genome shotgun (WGS) entry which is preliminary data.</text>
</comment>
<feature type="region of interest" description="Disordered" evidence="1">
    <location>
        <begin position="119"/>
        <end position="142"/>
    </location>
</feature>
<dbReference type="Pfam" id="PF15102">
    <property type="entry name" value="TMEM154"/>
    <property type="match status" value="1"/>
</dbReference>
<keyword evidence="2" id="KW-0472">Membrane</keyword>
<organism evidence="3 4">
    <name type="scientific">Owenia fusiformis</name>
    <name type="common">Polychaete worm</name>
    <dbReference type="NCBI Taxonomy" id="6347"/>
    <lineage>
        <taxon>Eukaryota</taxon>
        <taxon>Metazoa</taxon>
        <taxon>Spiralia</taxon>
        <taxon>Lophotrochozoa</taxon>
        <taxon>Annelida</taxon>
        <taxon>Polychaeta</taxon>
        <taxon>Sedentaria</taxon>
        <taxon>Canalipalpata</taxon>
        <taxon>Sabellida</taxon>
        <taxon>Oweniida</taxon>
        <taxon>Oweniidae</taxon>
        <taxon>Owenia</taxon>
    </lineage>
</organism>